<gene>
    <name evidence="2" type="ORF">CWD88_21745</name>
</gene>
<dbReference type="AlphaFoldDB" id="A0AAX0U6X9"/>
<feature type="region of interest" description="Disordered" evidence="1">
    <location>
        <begin position="1"/>
        <end position="49"/>
    </location>
</feature>
<feature type="region of interest" description="Disordered" evidence="1">
    <location>
        <begin position="135"/>
        <end position="164"/>
    </location>
</feature>
<evidence type="ECO:0000313" key="2">
    <source>
        <dbReference type="EMBL" id="PJO64272.1"/>
    </source>
</evidence>
<feature type="compositionally biased region" description="Basic residues" evidence="1">
    <location>
        <begin position="37"/>
        <end position="49"/>
    </location>
</feature>
<protein>
    <submittedName>
        <fullName evidence="2">Uncharacterized protein</fullName>
    </submittedName>
</protein>
<dbReference type="Proteomes" id="UP000231878">
    <property type="component" value="Unassembled WGS sequence"/>
</dbReference>
<proteinExistence type="predicted"/>
<evidence type="ECO:0000313" key="3">
    <source>
        <dbReference type="Proteomes" id="UP000231878"/>
    </source>
</evidence>
<organism evidence="2 3">
    <name type="scientific">Burkholderia pseudomallei</name>
    <name type="common">Pseudomonas pseudomallei</name>
    <dbReference type="NCBI Taxonomy" id="28450"/>
    <lineage>
        <taxon>Bacteria</taxon>
        <taxon>Pseudomonadati</taxon>
        <taxon>Pseudomonadota</taxon>
        <taxon>Betaproteobacteria</taxon>
        <taxon>Burkholderiales</taxon>
        <taxon>Burkholderiaceae</taxon>
        <taxon>Burkholderia</taxon>
        <taxon>pseudomallei group</taxon>
    </lineage>
</organism>
<dbReference type="EMBL" id="PHRB01000023">
    <property type="protein sequence ID" value="PJO64272.1"/>
    <property type="molecule type" value="Genomic_DNA"/>
</dbReference>
<name>A0AAX0U6X9_BURPE</name>
<reference evidence="2 3" key="1">
    <citation type="submission" date="2017-11" db="EMBL/GenBank/DDBJ databases">
        <title>Molecular characterization of Burkholderia pseudomallei and closely related isolates from Vietnam.</title>
        <authorList>
            <person name="Ustinov D.V."/>
            <person name="Antonov A.S."/>
            <person name="Avdusheva E.F."/>
            <person name="Shpak I.M."/>
            <person name="Zakharova I.B."/>
            <person name="Thi L.A."/>
            <person name="Teteryatnikova N."/>
            <person name="Lopasteyskaya Y.A."/>
            <person name="Kuzyutina J.A."/>
            <person name="Ngo T.N."/>
            <person name="Victorov D.V."/>
        </authorList>
    </citation>
    <scope>NUCLEOTIDE SEQUENCE [LARGE SCALE GENOMIC DNA]</scope>
    <source>
        <strain evidence="2 3">V1512</strain>
    </source>
</reference>
<comment type="caution">
    <text evidence="2">The sequence shown here is derived from an EMBL/GenBank/DDBJ whole genome shotgun (WGS) entry which is preliminary data.</text>
</comment>
<accession>A0AAX0U6X9</accession>
<feature type="compositionally biased region" description="Basic residues" evidence="1">
    <location>
        <begin position="13"/>
        <end position="26"/>
    </location>
</feature>
<evidence type="ECO:0000256" key="1">
    <source>
        <dbReference type="SAM" id="MobiDB-lite"/>
    </source>
</evidence>
<sequence>MPWRGVAWQGKARQGKARQGKARQGKARQGGTGRDGARRRGMTHCRRARPPRSLFRLRFHHADRILSLRRFAAWGRPRRPAPSRNGHSRVLSWPPPNTSHRAARARPSTTAGACGALQRSRRCAGAFQARATRFSNAGSAECGLPHGGSAVARRPARNLRPGPD</sequence>
<feature type="region of interest" description="Disordered" evidence="1">
    <location>
        <begin position="75"/>
        <end position="113"/>
    </location>
</feature>